<protein>
    <submittedName>
        <fullName evidence="1">Uncharacterized protein</fullName>
    </submittedName>
</protein>
<dbReference type="PANTHER" id="PTHR13302">
    <property type="entry name" value="CONSERVED OLIGOMERIC GOLGI COMPLEX COMPONENT 3"/>
    <property type="match status" value="1"/>
</dbReference>
<sequence>MAKVININIDSRREIDQELKKVCGEFTKDTITRVVEPLSTFLIKLSTKKSNESAEIPSYEINQAVTQFKEAAEERLPFTIKKLQEYINDTKMEQILLKPIEINVLEYYRTFYQAVTTVDTPLPSIDEIADFLAKIIEDATLQ</sequence>
<dbReference type="GO" id="GO:0005801">
    <property type="term" value="C:cis-Golgi network"/>
    <property type="evidence" value="ECO:0007669"/>
    <property type="project" value="InterPro"/>
</dbReference>
<dbReference type="Proteomes" id="UP000078561">
    <property type="component" value="Unassembled WGS sequence"/>
</dbReference>
<organism evidence="1">
    <name type="scientific">Absidia glauca</name>
    <name type="common">Pin mould</name>
    <dbReference type="NCBI Taxonomy" id="4829"/>
    <lineage>
        <taxon>Eukaryota</taxon>
        <taxon>Fungi</taxon>
        <taxon>Fungi incertae sedis</taxon>
        <taxon>Mucoromycota</taxon>
        <taxon>Mucoromycotina</taxon>
        <taxon>Mucoromycetes</taxon>
        <taxon>Mucorales</taxon>
        <taxon>Cunninghamellaceae</taxon>
        <taxon>Absidia</taxon>
    </lineage>
</organism>
<evidence type="ECO:0000313" key="2">
    <source>
        <dbReference type="Proteomes" id="UP000078561"/>
    </source>
</evidence>
<dbReference type="GO" id="GO:0006886">
    <property type="term" value="P:intracellular protein transport"/>
    <property type="evidence" value="ECO:0007669"/>
    <property type="project" value="InterPro"/>
</dbReference>
<dbReference type="AlphaFoldDB" id="A0A168QC03"/>
<dbReference type="GO" id="GO:0017119">
    <property type="term" value="C:Golgi transport complex"/>
    <property type="evidence" value="ECO:0007669"/>
    <property type="project" value="TreeGrafter"/>
</dbReference>
<dbReference type="EMBL" id="LT554351">
    <property type="protein sequence ID" value="SAM04240.1"/>
    <property type="molecule type" value="Genomic_DNA"/>
</dbReference>
<gene>
    <name evidence="1" type="primary">ABSGL_10100.1 scaffold 11786</name>
</gene>
<dbReference type="PANTHER" id="PTHR13302:SF8">
    <property type="entry name" value="CONSERVED OLIGOMERIC GOLGI COMPLEX SUBUNIT 3"/>
    <property type="match status" value="1"/>
</dbReference>
<keyword evidence="2" id="KW-1185">Reference proteome</keyword>
<dbReference type="OrthoDB" id="2268830at2759"/>
<dbReference type="InterPro" id="IPR007265">
    <property type="entry name" value="COG_su3"/>
</dbReference>
<dbReference type="STRING" id="4829.A0A168QC03"/>
<dbReference type="GO" id="GO:0007030">
    <property type="term" value="P:Golgi organization"/>
    <property type="evidence" value="ECO:0007669"/>
    <property type="project" value="TreeGrafter"/>
</dbReference>
<evidence type="ECO:0000313" key="1">
    <source>
        <dbReference type="EMBL" id="SAM04240.1"/>
    </source>
</evidence>
<dbReference type="GO" id="GO:0016020">
    <property type="term" value="C:membrane"/>
    <property type="evidence" value="ECO:0007669"/>
    <property type="project" value="InterPro"/>
</dbReference>
<name>A0A168QC03_ABSGL</name>
<proteinExistence type="predicted"/>
<accession>A0A168QC03</accession>
<dbReference type="InParanoid" id="A0A168QC03"/>
<dbReference type="GO" id="GO:0006891">
    <property type="term" value="P:intra-Golgi vesicle-mediated transport"/>
    <property type="evidence" value="ECO:0007669"/>
    <property type="project" value="TreeGrafter"/>
</dbReference>
<reference evidence="1" key="1">
    <citation type="submission" date="2016-04" db="EMBL/GenBank/DDBJ databases">
        <authorList>
            <person name="Evans L.H."/>
            <person name="Alamgir A."/>
            <person name="Owens N."/>
            <person name="Weber N.D."/>
            <person name="Virtaneva K."/>
            <person name="Barbian K."/>
            <person name="Babar A."/>
            <person name="Rosenke K."/>
        </authorList>
    </citation>
    <scope>NUCLEOTIDE SEQUENCE [LARGE SCALE GENOMIC DNA]</scope>
    <source>
        <strain evidence="1">CBS 101.48</strain>
    </source>
</reference>